<keyword evidence="3" id="KW-0489">Methyltransferase</keyword>
<evidence type="ECO:0000313" key="4">
    <source>
        <dbReference type="Proteomes" id="UP000276133"/>
    </source>
</evidence>
<feature type="compositionally biased region" description="Polar residues" evidence="1">
    <location>
        <begin position="37"/>
        <end position="56"/>
    </location>
</feature>
<evidence type="ECO:0000256" key="1">
    <source>
        <dbReference type="SAM" id="MobiDB-lite"/>
    </source>
</evidence>
<dbReference type="AlphaFoldDB" id="A0A3M7SHG0"/>
<dbReference type="InterPro" id="IPR000313">
    <property type="entry name" value="PWWP_dom"/>
</dbReference>
<keyword evidence="3" id="KW-0808">Transferase</keyword>
<protein>
    <submittedName>
        <fullName evidence="3">Histone-lysine N-methyltransferase NSD2 isoform X1</fullName>
    </submittedName>
</protein>
<dbReference type="Pfam" id="PF00855">
    <property type="entry name" value="PWWP"/>
    <property type="match status" value="1"/>
</dbReference>
<proteinExistence type="predicted"/>
<keyword evidence="4" id="KW-1185">Reference proteome</keyword>
<name>A0A3M7SHG0_BRAPC</name>
<dbReference type="Proteomes" id="UP000276133">
    <property type="component" value="Unassembled WGS sequence"/>
</dbReference>
<evidence type="ECO:0000313" key="3">
    <source>
        <dbReference type="EMBL" id="RNA35008.1"/>
    </source>
</evidence>
<dbReference type="GO" id="GO:0008168">
    <property type="term" value="F:methyltransferase activity"/>
    <property type="evidence" value="ECO:0007669"/>
    <property type="project" value="UniProtKB-KW"/>
</dbReference>
<gene>
    <name evidence="3" type="ORF">BpHYR1_000641</name>
</gene>
<dbReference type="STRING" id="10195.A0A3M7SHG0"/>
<dbReference type="SMART" id="SM00293">
    <property type="entry name" value="PWWP"/>
    <property type="match status" value="1"/>
</dbReference>
<feature type="domain" description="PWWP" evidence="2">
    <location>
        <begin position="77"/>
        <end position="134"/>
    </location>
</feature>
<dbReference type="EMBL" id="REGN01001384">
    <property type="protein sequence ID" value="RNA35008.1"/>
    <property type="molecule type" value="Genomic_DNA"/>
</dbReference>
<dbReference type="GO" id="GO:0032259">
    <property type="term" value="P:methylation"/>
    <property type="evidence" value="ECO:0007669"/>
    <property type="project" value="UniProtKB-KW"/>
</dbReference>
<evidence type="ECO:0000259" key="2">
    <source>
        <dbReference type="PROSITE" id="PS50812"/>
    </source>
</evidence>
<dbReference type="Gene3D" id="2.30.30.140">
    <property type="match status" value="1"/>
</dbReference>
<dbReference type="SUPFAM" id="SSF63748">
    <property type="entry name" value="Tudor/PWWP/MBT"/>
    <property type="match status" value="1"/>
</dbReference>
<feature type="region of interest" description="Disordered" evidence="1">
    <location>
        <begin position="22"/>
        <end position="69"/>
    </location>
</feature>
<organism evidence="3 4">
    <name type="scientific">Brachionus plicatilis</name>
    <name type="common">Marine rotifer</name>
    <name type="synonym">Brachionus muelleri</name>
    <dbReference type="NCBI Taxonomy" id="10195"/>
    <lineage>
        <taxon>Eukaryota</taxon>
        <taxon>Metazoa</taxon>
        <taxon>Spiralia</taxon>
        <taxon>Gnathifera</taxon>
        <taxon>Rotifera</taxon>
        <taxon>Eurotatoria</taxon>
        <taxon>Monogononta</taxon>
        <taxon>Pseudotrocha</taxon>
        <taxon>Ploima</taxon>
        <taxon>Brachionidae</taxon>
        <taxon>Brachionus</taxon>
    </lineage>
</organism>
<sequence length="203" mass="23498">MAATIASSTSCQNRPICKSNIKSNVLDRRNPMHTHPNIRSVNQVPAVSKSNFGSNQHKSEKALELNQSQKTRPVFRKNDLVWAKLKNHPWWPCRILNEIFNKIGENYTYFVELIGANSERDWVSDGNIFKYAGIDSFKTYAQDQVDKATSKFAKEELAERFQLKIATNKREEWDRAIKQADFIRNQVGTGLNQNRIEKRKIEL</sequence>
<dbReference type="PROSITE" id="PS50812">
    <property type="entry name" value="PWWP"/>
    <property type="match status" value="1"/>
</dbReference>
<reference evidence="3 4" key="1">
    <citation type="journal article" date="2018" name="Sci. Rep.">
        <title>Genomic signatures of local adaptation to the degree of environmental predictability in rotifers.</title>
        <authorList>
            <person name="Franch-Gras L."/>
            <person name="Hahn C."/>
            <person name="Garcia-Roger E.M."/>
            <person name="Carmona M.J."/>
            <person name="Serra M."/>
            <person name="Gomez A."/>
        </authorList>
    </citation>
    <scope>NUCLEOTIDE SEQUENCE [LARGE SCALE GENOMIC DNA]</scope>
    <source>
        <strain evidence="3">HYR1</strain>
    </source>
</reference>
<comment type="caution">
    <text evidence="3">The sequence shown here is derived from an EMBL/GenBank/DDBJ whole genome shotgun (WGS) entry which is preliminary data.</text>
</comment>
<accession>A0A3M7SHG0</accession>
<dbReference type="OrthoDB" id="422362at2759"/>